<reference evidence="2" key="1">
    <citation type="submission" date="2020-09" db="EMBL/GenBank/DDBJ databases">
        <title>Genome-Enabled Discovery of Anthraquinone Biosynthesis in Senna tora.</title>
        <authorList>
            <person name="Kang S.-H."/>
            <person name="Pandey R.P."/>
            <person name="Lee C.-M."/>
            <person name="Sim J.-S."/>
            <person name="Jeong J.-T."/>
            <person name="Choi B.-S."/>
            <person name="Jung M."/>
            <person name="Ginzburg D."/>
            <person name="Zhao K."/>
            <person name="Won S.Y."/>
            <person name="Oh T.-J."/>
            <person name="Yu Y."/>
            <person name="Kim N.-H."/>
            <person name="Lee O.R."/>
            <person name="Lee T.-H."/>
            <person name="Bashyal P."/>
            <person name="Kim T.-S."/>
            <person name="Lee W.-H."/>
            <person name="Kawkins C."/>
            <person name="Kim C.-K."/>
            <person name="Kim J.S."/>
            <person name="Ahn B.O."/>
            <person name="Rhee S.Y."/>
            <person name="Sohng J.K."/>
        </authorList>
    </citation>
    <scope>NUCLEOTIDE SEQUENCE</scope>
    <source>
        <tissue evidence="2">Leaf</tissue>
    </source>
</reference>
<comment type="caution">
    <text evidence="2">The sequence shown here is derived from an EMBL/GenBank/DDBJ whole genome shotgun (WGS) entry which is preliminary data.</text>
</comment>
<dbReference type="Gene3D" id="3.20.20.80">
    <property type="entry name" value="Glycosidases"/>
    <property type="match status" value="1"/>
</dbReference>
<dbReference type="AlphaFoldDB" id="A0A834WA09"/>
<dbReference type="GO" id="GO:0004553">
    <property type="term" value="F:hydrolase activity, hydrolyzing O-glycosyl compounds"/>
    <property type="evidence" value="ECO:0007669"/>
    <property type="project" value="InterPro"/>
</dbReference>
<evidence type="ECO:0000256" key="1">
    <source>
        <dbReference type="ARBA" id="ARBA00010838"/>
    </source>
</evidence>
<protein>
    <submittedName>
        <fullName evidence="2">Glycoside hydrolase family 1 protein</fullName>
    </submittedName>
</protein>
<dbReference type="InterPro" id="IPR017853">
    <property type="entry name" value="GH"/>
</dbReference>
<name>A0A834WA09_9FABA</name>
<organism evidence="2 3">
    <name type="scientific">Senna tora</name>
    <dbReference type="NCBI Taxonomy" id="362788"/>
    <lineage>
        <taxon>Eukaryota</taxon>
        <taxon>Viridiplantae</taxon>
        <taxon>Streptophyta</taxon>
        <taxon>Embryophyta</taxon>
        <taxon>Tracheophyta</taxon>
        <taxon>Spermatophyta</taxon>
        <taxon>Magnoliopsida</taxon>
        <taxon>eudicotyledons</taxon>
        <taxon>Gunneridae</taxon>
        <taxon>Pentapetalae</taxon>
        <taxon>rosids</taxon>
        <taxon>fabids</taxon>
        <taxon>Fabales</taxon>
        <taxon>Fabaceae</taxon>
        <taxon>Caesalpinioideae</taxon>
        <taxon>Cassia clade</taxon>
        <taxon>Senna</taxon>
    </lineage>
</organism>
<accession>A0A834WA09</accession>
<evidence type="ECO:0000313" key="2">
    <source>
        <dbReference type="EMBL" id="KAF7811146.1"/>
    </source>
</evidence>
<keyword evidence="3" id="KW-1185">Reference proteome</keyword>
<dbReference type="OrthoDB" id="933532at2759"/>
<dbReference type="Pfam" id="PF00232">
    <property type="entry name" value="Glyco_hydro_1"/>
    <property type="match status" value="1"/>
</dbReference>
<dbReference type="SUPFAM" id="SSF51445">
    <property type="entry name" value="(Trans)glycosidases"/>
    <property type="match status" value="1"/>
</dbReference>
<dbReference type="Proteomes" id="UP000634136">
    <property type="component" value="Unassembled WGS sequence"/>
</dbReference>
<dbReference type="EMBL" id="JAAIUW010000010">
    <property type="protein sequence ID" value="KAF7811146.1"/>
    <property type="molecule type" value="Genomic_DNA"/>
</dbReference>
<comment type="similarity">
    <text evidence="1">Belongs to the glycosyl hydrolase 1 family.</text>
</comment>
<evidence type="ECO:0000313" key="3">
    <source>
        <dbReference type="Proteomes" id="UP000634136"/>
    </source>
</evidence>
<dbReference type="GO" id="GO:0005975">
    <property type="term" value="P:carbohydrate metabolic process"/>
    <property type="evidence" value="ECO:0007669"/>
    <property type="project" value="InterPro"/>
</dbReference>
<keyword evidence="2" id="KW-0378">Hydrolase</keyword>
<gene>
    <name evidence="2" type="ORF">G2W53_032122</name>
</gene>
<proteinExistence type="inferred from homology"/>
<sequence length="43" mass="4904">MEIQEKQGGKIGIVINTPWYEPFSNSSEDKLAAERALSFSMNW</sequence>
<dbReference type="InterPro" id="IPR001360">
    <property type="entry name" value="Glyco_hydro_1"/>
</dbReference>